<evidence type="ECO:0000259" key="22">
    <source>
        <dbReference type="Pfam" id="PF24621"/>
    </source>
</evidence>
<dbReference type="Gene3D" id="1.20.1090.10">
    <property type="entry name" value="Dehydroquinate synthase-like - alpha domain"/>
    <property type="match status" value="1"/>
</dbReference>
<comment type="subcellular location">
    <subcellularLocation>
        <location evidence="6">Cytoplasm</location>
    </subcellularLocation>
</comment>
<keyword evidence="16" id="KW-0520">NAD</keyword>
<evidence type="ECO:0000259" key="21">
    <source>
        <dbReference type="Pfam" id="PF01761"/>
    </source>
</evidence>
<comment type="function">
    <text evidence="5">Catalyzes the conversion of 3-deoxy-D-arabino-heptulosonate 7-phosphate (DAHP) to dehydroquinate (DHQ).</text>
</comment>
<keyword evidence="14" id="KW-0547">Nucleotide-binding</keyword>
<evidence type="ECO:0000256" key="18">
    <source>
        <dbReference type="ARBA" id="ARBA00023239"/>
    </source>
</evidence>
<evidence type="ECO:0000256" key="10">
    <source>
        <dbReference type="ARBA" id="ARBA00017684"/>
    </source>
</evidence>
<dbReference type="AlphaFoldDB" id="A0A7H0VHW8"/>
<evidence type="ECO:0000256" key="13">
    <source>
        <dbReference type="ARBA" id="ARBA00022723"/>
    </source>
</evidence>
<keyword evidence="19" id="KW-0170">Cobalt</keyword>
<dbReference type="Pfam" id="PF24621">
    <property type="entry name" value="DHQS_C"/>
    <property type="match status" value="1"/>
</dbReference>
<dbReference type="InterPro" id="IPR016037">
    <property type="entry name" value="DHQ_synth_AroB"/>
</dbReference>
<evidence type="ECO:0000256" key="19">
    <source>
        <dbReference type="ARBA" id="ARBA00023285"/>
    </source>
</evidence>
<evidence type="ECO:0000256" key="20">
    <source>
        <dbReference type="NCBIfam" id="TIGR01357"/>
    </source>
</evidence>
<comment type="catalytic activity">
    <reaction evidence="1">
        <text>7-phospho-2-dehydro-3-deoxy-D-arabino-heptonate = 3-dehydroquinate + phosphate</text>
        <dbReference type="Rhea" id="RHEA:21968"/>
        <dbReference type="ChEBI" id="CHEBI:32364"/>
        <dbReference type="ChEBI" id="CHEBI:43474"/>
        <dbReference type="ChEBI" id="CHEBI:58394"/>
        <dbReference type="EC" id="4.2.3.4"/>
    </reaction>
</comment>
<dbReference type="EMBL" id="CP060139">
    <property type="protein sequence ID" value="QNR25316.1"/>
    <property type="molecule type" value="Genomic_DNA"/>
</dbReference>
<evidence type="ECO:0000256" key="2">
    <source>
        <dbReference type="ARBA" id="ARBA00001911"/>
    </source>
</evidence>
<dbReference type="GO" id="GO:0046872">
    <property type="term" value="F:metal ion binding"/>
    <property type="evidence" value="ECO:0007669"/>
    <property type="project" value="UniProtKB-KW"/>
</dbReference>
<comment type="cofactor">
    <cofactor evidence="3">
        <name>Co(2+)</name>
        <dbReference type="ChEBI" id="CHEBI:48828"/>
    </cofactor>
</comment>
<dbReference type="GO" id="GO:0000166">
    <property type="term" value="F:nucleotide binding"/>
    <property type="evidence" value="ECO:0007669"/>
    <property type="project" value="UniProtKB-KW"/>
</dbReference>
<evidence type="ECO:0000256" key="7">
    <source>
        <dbReference type="ARBA" id="ARBA00004661"/>
    </source>
</evidence>
<evidence type="ECO:0000256" key="17">
    <source>
        <dbReference type="ARBA" id="ARBA00023141"/>
    </source>
</evidence>
<sequence>MIDQLEKYGLFFEERALAQFQSLVRNKDYSKIAVLCDSNTHDQCLPGFLSQLPDLDPNKLEVVELEPGEDTKSLEVLAQLWDAFGALEMDRHSLLINLGGGVISDLGGFAAATYMRGIDFVNFPTSLLAMVDASVGAKTGINFGAYKNRIGLFTEPLMVGILPEFLDTLPEEEFLSGWAEMLKHGLIADAKHYRALIRRKPTAAQIDSALIAHSVAIKARVVSQDKHEGGLRKILNFGHSIGHALESWHQQAGQPLSHGYAVALGMQVELSLSAAFAGCDINEVQALQTDIQKLYSVPKLKPQAEDLKTLLLGDKKNKGSHLHFSLLRECGVGVYDIEVPMQSVLERYNQCFHD</sequence>
<dbReference type="FunFam" id="3.40.50.1970:FF:000007">
    <property type="entry name" value="Pentafunctional AROM polypeptide"/>
    <property type="match status" value="1"/>
</dbReference>
<evidence type="ECO:0000256" key="12">
    <source>
        <dbReference type="ARBA" id="ARBA00022605"/>
    </source>
</evidence>
<dbReference type="CDD" id="cd08195">
    <property type="entry name" value="DHQS"/>
    <property type="match status" value="1"/>
</dbReference>
<feature type="domain" description="3-dehydroquinate synthase C-terminal" evidence="22">
    <location>
        <begin position="177"/>
        <end position="317"/>
    </location>
</feature>
<evidence type="ECO:0000256" key="5">
    <source>
        <dbReference type="ARBA" id="ARBA00003485"/>
    </source>
</evidence>
<dbReference type="PANTHER" id="PTHR43622">
    <property type="entry name" value="3-DEHYDROQUINATE SYNTHASE"/>
    <property type="match status" value="1"/>
</dbReference>
<protein>
    <recommendedName>
        <fullName evidence="10 20">3-dehydroquinate synthase</fullName>
        <ecNumber evidence="9 20">4.2.3.4</ecNumber>
    </recommendedName>
</protein>
<dbReference type="GO" id="GO:0003856">
    <property type="term" value="F:3-dehydroquinate synthase activity"/>
    <property type="evidence" value="ECO:0007669"/>
    <property type="project" value="UniProtKB-UniRule"/>
</dbReference>
<dbReference type="PANTHER" id="PTHR43622:SF7">
    <property type="entry name" value="3-DEHYDROQUINATE SYNTHASE, CHLOROPLASTIC"/>
    <property type="match status" value="1"/>
</dbReference>
<gene>
    <name evidence="23" type="primary">aroB</name>
    <name evidence="23" type="ORF">H4K34_05610</name>
</gene>
<comment type="cofactor">
    <cofactor evidence="2">
        <name>NAD(+)</name>
        <dbReference type="ChEBI" id="CHEBI:57540"/>
    </cofactor>
</comment>
<evidence type="ECO:0000313" key="23">
    <source>
        <dbReference type="EMBL" id="QNR25316.1"/>
    </source>
</evidence>
<keyword evidence="11" id="KW-0963">Cytoplasm</keyword>
<evidence type="ECO:0000256" key="9">
    <source>
        <dbReference type="ARBA" id="ARBA00013031"/>
    </source>
</evidence>
<evidence type="ECO:0000313" key="24">
    <source>
        <dbReference type="Proteomes" id="UP000516305"/>
    </source>
</evidence>
<keyword evidence="15" id="KW-0862">Zinc</keyword>
<evidence type="ECO:0000256" key="14">
    <source>
        <dbReference type="ARBA" id="ARBA00022741"/>
    </source>
</evidence>
<evidence type="ECO:0000256" key="8">
    <source>
        <dbReference type="ARBA" id="ARBA00005412"/>
    </source>
</evidence>
<evidence type="ECO:0000256" key="6">
    <source>
        <dbReference type="ARBA" id="ARBA00004496"/>
    </source>
</evidence>
<comment type="pathway">
    <text evidence="7">Metabolic intermediate biosynthesis; chorismate biosynthesis; chorismate from D-erythrose 4-phosphate and phosphoenolpyruvate: step 2/7.</text>
</comment>
<feature type="domain" description="3-dehydroquinate synthase N-terminal" evidence="21">
    <location>
        <begin position="63"/>
        <end position="175"/>
    </location>
</feature>
<evidence type="ECO:0000256" key="16">
    <source>
        <dbReference type="ARBA" id="ARBA00023027"/>
    </source>
</evidence>
<comment type="similarity">
    <text evidence="8">Belongs to the sugar phosphate cyclases superfamily. Dehydroquinate synthase family.</text>
</comment>
<dbReference type="InterPro" id="IPR030960">
    <property type="entry name" value="DHQS/DOIS_N"/>
</dbReference>
<dbReference type="EC" id="4.2.3.4" evidence="9 20"/>
<keyword evidence="24" id="KW-1185">Reference proteome</keyword>
<evidence type="ECO:0000256" key="11">
    <source>
        <dbReference type="ARBA" id="ARBA00022490"/>
    </source>
</evidence>
<name>A0A7H0VHW8_9FLAO</name>
<evidence type="ECO:0000256" key="1">
    <source>
        <dbReference type="ARBA" id="ARBA00001393"/>
    </source>
</evidence>
<dbReference type="GO" id="GO:0005737">
    <property type="term" value="C:cytoplasm"/>
    <property type="evidence" value="ECO:0007669"/>
    <property type="project" value="UniProtKB-SubCell"/>
</dbReference>
<evidence type="ECO:0000256" key="4">
    <source>
        <dbReference type="ARBA" id="ARBA00001947"/>
    </source>
</evidence>
<dbReference type="InterPro" id="IPR056179">
    <property type="entry name" value="DHQS_C"/>
</dbReference>
<proteinExistence type="inferred from homology"/>
<organism evidence="23 24">
    <name type="scientific">Croceimicrobium hydrocarbonivorans</name>
    <dbReference type="NCBI Taxonomy" id="2761580"/>
    <lineage>
        <taxon>Bacteria</taxon>
        <taxon>Pseudomonadati</taxon>
        <taxon>Bacteroidota</taxon>
        <taxon>Flavobacteriia</taxon>
        <taxon>Flavobacteriales</taxon>
        <taxon>Owenweeksiaceae</taxon>
        <taxon>Croceimicrobium</taxon>
    </lineage>
</organism>
<keyword evidence="17" id="KW-0057">Aromatic amino acid biosynthesis</keyword>
<evidence type="ECO:0000256" key="3">
    <source>
        <dbReference type="ARBA" id="ARBA00001941"/>
    </source>
</evidence>
<dbReference type="Proteomes" id="UP000516305">
    <property type="component" value="Chromosome"/>
</dbReference>
<keyword evidence="12" id="KW-0028">Amino-acid biosynthesis</keyword>
<dbReference type="GO" id="GO:0008652">
    <property type="term" value="P:amino acid biosynthetic process"/>
    <property type="evidence" value="ECO:0007669"/>
    <property type="project" value="UniProtKB-KW"/>
</dbReference>
<dbReference type="RefSeq" id="WP_210759844.1">
    <property type="nucleotide sequence ID" value="NZ_CP060139.1"/>
</dbReference>
<dbReference type="Gene3D" id="3.40.50.1970">
    <property type="match status" value="1"/>
</dbReference>
<comment type="cofactor">
    <cofactor evidence="4">
        <name>Zn(2+)</name>
        <dbReference type="ChEBI" id="CHEBI:29105"/>
    </cofactor>
</comment>
<dbReference type="SUPFAM" id="SSF56796">
    <property type="entry name" value="Dehydroquinate synthase-like"/>
    <property type="match status" value="1"/>
</dbReference>
<keyword evidence="13" id="KW-0479">Metal-binding</keyword>
<dbReference type="KEGG" id="chyd:H4K34_05610"/>
<dbReference type="GO" id="GO:0009073">
    <property type="term" value="P:aromatic amino acid family biosynthetic process"/>
    <property type="evidence" value="ECO:0007669"/>
    <property type="project" value="UniProtKB-KW"/>
</dbReference>
<dbReference type="PIRSF" id="PIRSF001455">
    <property type="entry name" value="DHQ_synth"/>
    <property type="match status" value="1"/>
</dbReference>
<dbReference type="GO" id="GO:0009423">
    <property type="term" value="P:chorismate biosynthetic process"/>
    <property type="evidence" value="ECO:0007669"/>
    <property type="project" value="UniProtKB-UniRule"/>
</dbReference>
<keyword evidence="18 23" id="KW-0456">Lyase</keyword>
<dbReference type="InterPro" id="IPR050071">
    <property type="entry name" value="Dehydroquinate_synthase"/>
</dbReference>
<dbReference type="NCBIfam" id="TIGR01357">
    <property type="entry name" value="aroB"/>
    <property type="match status" value="1"/>
</dbReference>
<evidence type="ECO:0000256" key="15">
    <source>
        <dbReference type="ARBA" id="ARBA00022833"/>
    </source>
</evidence>
<dbReference type="Pfam" id="PF01761">
    <property type="entry name" value="DHQ_synthase"/>
    <property type="match status" value="1"/>
</dbReference>
<accession>A0A7H0VHW8</accession>
<dbReference type="InterPro" id="IPR030963">
    <property type="entry name" value="DHQ_synth_fam"/>
</dbReference>
<reference evidence="23 24" key="1">
    <citation type="submission" date="2020-08" db="EMBL/GenBank/DDBJ databases">
        <title>Croceimicrobium hydrocarbonivorans gen. nov., sp. nov., a novel marine bacterium isolated from a bacterial consortium that degrades polyethylene terephthalate.</title>
        <authorList>
            <person name="Liu R."/>
        </authorList>
    </citation>
    <scope>NUCLEOTIDE SEQUENCE [LARGE SCALE GENOMIC DNA]</scope>
    <source>
        <strain evidence="23 24">A20-9</strain>
    </source>
</reference>